<dbReference type="RefSeq" id="WP_317492136.1">
    <property type="nucleotide sequence ID" value="NZ_CP136051.1"/>
</dbReference>
<evidence type="ECO:0000313" key="2">
    <source>
        <dbReference type="EMBL" id="WOK09521.1"/>
    </source>
</evidence>
<dbReference type="Pfam" id="PF11751">
    <property type="entry name" value="PorP_SprF"/>
    <property type="match status" value="1"/>
</dbReference>
<organism evidence="2 3">
    <name type="scientific">Imperialibacter roseus</name>
    <dbReference type="NCBI Taxonomy" id="1324217"/>
    <lineage>
        <taxon>Bacteria</taxon>
        <taxon>Pseudomonadati</taxon>
        <taxon>Bacteroidota</taxon>
        <taxon>Cytophagia</taxon>
        <taxon>Cytophagales</taxon>
        <taxon>Flammeovirgaceae</taxon>
        <taxon>Imperialibacter</taxon>
    </lineage>
</organism>
<dbReference type="Proteomes" id="UP001302349">
    <property type="component" value="Chromosome"/>
</dbReference>
<dbReference type="EMBL" id="CP136051">
    <property type="protein sequence ID" value="WOK09521.1"/>
    <property type="molecule type" value="Genomic_DNA"/>
</dbReference>
<gene>
    <name evidence="2" type="ORF">RT717_12815</name>
</gene>
<protein>
    <submittedName>
        <fullName evidence="2">PorP/SprF family type IX secretion system membrane protein</fullName>
    </submittedName>
</protein>
<sequence>MKMLISLSTLLLIAEYCFAQQDALTSTYQLNQLFINPSYAGVNDITSFDLHYRSQWGNLKGAPRTMLLSGNTSLVDNQVGLGVSVQHDNIGVIEKTDINLALGYKIKLDSTYCLSFGLQGGVNALNYNFGKLTLDDPSDEDFVFSGLSYSKPNFGTGIFLSSKNFYLGLSAPRLLKVTQELDGGNQRYHRQLYVSSGLIFDKIQAVKLKASTLVRYSADTPLSFDLGASVLMLDAVWAGLYTRSFNTVGINIFFMAEGGLRLGYSGELATNSLAPSSFSTHEITLGYDLSLFPKQVPKVRYY</sequence>
<name>A0ABZ0IY07_9BACT</name>
<reference evidence="2 3" key="1">
    <citation type="journal article" date="2023" name="Microbiol. Resour. Announc.">
        <title>Complete Genome Sequence of Imperialibacter roseus strain P4T.</title>
        <authorList>
            <person name="Tizabi D.R."/>
            <person name="Bachvaroff T."/>
            <person name="Hill R.T."/>
        </authorList>
    </citation>
    <scope>NUCLEOTIDE SEQUENCE [LARGE SCALE GENOMIC DNA]</scope>
    <source>
        <strain evidence="2 3">P4T</strain>
    </source>
</reference>
<feature type="chain" id="PRO_5047077874" evidence="1">
    <location>
        <begin position="20"/>
        <end position="302"/>
    </location>
</feature>
<dbReference type="InterPro" id="IPR019861">
    <property type="entry name" value="PorP/SprF_Bacteroidetes"/>
</dbReference>
<evidence type="ECO:0000313" key="3">
    <source>
        <dbReference type="Proteomes" id="UP001302349"/>
    </source>
</evidence>
<accession>A0ABZ0IY07</accession>
<feature type="signal peptide" evidence="1">
    <location>
        <begin position="1"/>
        <end position="19"/>
    </location>
</feature>
<proteinExistence type="predicted"/>
<evidence type="ECO:0000256" key="1">
    <source>
        <dbReference type="SAM" id="SignalP"/>
    </source>
</evidence>
<keyword evidence="1" id="KW-0732">Signal</keyword>
<keyword evidence="3" id="KW-1185">Reference proteome</keyword>
<dbReference type="NCBIfam" id="TIGR03519">
    <property type="entry name" value="T9SS_PorP_fam"/>
    <property type="match status" value="1"/>
</dbReference>